<dbReference type="PANTHER" id="PTHR43002">
    <property type="entry name" value="GLYCOGEN DEBRANCHING ENZYME"/>
    <property type="match status" value="1"/>
</dbReference>
<comment type="caution">
    <text evidence="2">The sequence shown here is derived from an EMBL/GenBank/DDBJ whole genome shotgun (WGS) entry which is preliminary data.</text>
</comment>
<dbReference type="SUPFAM" id="SSF51011">
    <property type="entry name" value="Glycosyl hydrolase domain"/>
    <property type="match status" value="1"/>
</dbReference>
<evidence type="ECO:0000313" key="3">
    <source>
        <dbReference type="Proteomes" id="UP001179952"/>
    </source>
</evidence>
<name>A0AAV9A1S0_ACOGR</name>
<dbReference type="InterPro" id="IPR048650">
    <property type="entry name" value="ISOA1-3-like_C"/>
</dbReference>
<dbReference type="Gene3D" id="2.60.40.1180">
    <property type="entry name" value="Golgi alpha-mannosidase II"/>
    <property type="match status" value="1"/>
</dbReference>
<dbReference type="EMBL" id="JAUJYN010000041">
    <property type="protein sequence ID" value="KAK1257535.1"/>
    <property type="molecule type" value="Genomic_DNA"/>
</dbReference>
<reference evidence="2" key="1">
    <citation type="journal article" date="2023" name="Nat. Commun.">
        <title>Diploid and tetraploid genomes of Acorus and the evolution of monocots.</title>
        <authorList>
            <person name="Ma L."/>
            <person name="Liu K.W."/>
            <person name="Li Z."/>
            <person name="Hsiao Y.Y."/>
            <person name="Qi Y."/>
            <person name="Fu T."/>
            <person name="Tang G.D."/>
            <person name="Zhang D."/>
            <person name="Sun W.H."/>
            <person name="Liu D.K."/>
            <person name="Li Y."/>
            <person name="Chen G.Z."/>
            <person name="Liu X.D."/>
            <person name="Liao X.Y."/>
            <person name="Jiang Y.T."/>
            <person name="Yu X."/>
            <person name="Hao Y."/>
            <person name="Huang J."/>
            <person name="Zhao X.W."/>
            <person name="Ke S."/>
            <person name="Chen Y.Y."/>
            <person name="Wu W.L."/>
            <person name="Hsu J.L."/>
            <person name="Lin Y.F."/>
            <person name="Huang M.D."/>
            <person name="Li C.Y."/>
            <person name="Huang L."/>
            <person name="Wang Z.W."/>
            <person name="Zhao X."/>
            <person name="Zhong W.Y."/>
            <person name="Peng D.H."/>
            <person name="Ahmad S."/>
            <person name="Lan S."/>
            <person name="Zhang J.S."/>
            <person name="Tsai W.C."/>
            <person name="Van de Peer Y."/>
            <person name="Liu Z.J."/>
        </authorList>
    </citation>
    <scope>NUCLEOTIDE SEQUENCE</scope>
    <source>
        <strain evidence="2">SCP</strain>
    </source>
</reference>
<organism evidence="2 3">
    <name type="scientific">Acorus gramineus</name>
    <name type="common">Dwarf sweet flag</name>
    <dbReference type="NCBI Taxonomy" id="55184"/>
    <lineage>
        <taxon>Eukaryota</taxon>
        <taxon>Viridiplantae</taxon>
        <taxon>Streptophyta</taxon>
        <taxon>Embryophyta</taxon>
        <taxon>Tracheophyta</taxon>
        <taxon>Spermatophyta</taxon>
        <taxon>Magnoliopsida</taxon>
        <taxon>Liliopsida</taxon>
        <taxon>Acoraceae</taxon>
        <taxon>Acorus</taxon>
    </lineage>
</organism>
<dbReference type="InterPro" id="IPR017853">
    <property type="entry name" value="GH"/>
</dbReference>
<feature type="domain" description="Isoamylase 1-3-like C-terminal" evidence="1">
    <location>
        <begin position="277"/>
        <end position="342"/>
    </location>
</feature>
<accession>A0AAV9A1S0</accession>
<dbReference type="Gene3D" id="3.20.20.80">
    <property type="entry name" value="Glycosidases"/>
    <property type="match status" value="1"/>
</dbReference>
<evidence type="ECO:0000259" key="1">
    <source>
        <dbReference type="Pfam" id="PF21156"/>
    </source>
</evidence>
<dbReference type="InterPro" id="IPR013780">
    <property type="entry name" value="Glyco_hydro_b"/>
</dbReference>
<dbReference type="SUPFAM" id="SSF51445">
    <property type="entry name" value="(Trans)glycosidases"/>
    <property type="match status" value="1"/>
</dbReference>
<proteinExistence type="predicted"/>
<dbReference type="AlphaFoldDB" id="A0AAV9A1S0"/>
<dbReference type="Proteomes" id="UP001179952">
    <property type="component" value="Unassembled WGS sequence"/>
</dbReference>
<reference evidence="2" key="2">
    <citation type="submission" date="2023-06" db="EMBL/GenBank/DDBJ databases">
        <authorList>
            <person name="Ma L."/>
            <person name="Liu K.-W."/>
            <person name="Li Z."/>
            <person name="Hsiao Y.-Y."/>
            <person name="Qi Y."/>
            <person name="Fu T."/>
            <person name="Tang G."/>
            <person name="Zhang D."/>
            <person name="Sun W.-H."/>
            <person name="Liu D.-K."/>
            <person name="Li Y."/>
            <person name="Chen G.-Z."/>
            <person name="Liu X.-D."/>
            <person name="Liao X.-Y."/>
            <person name="Jiang Y.-T."/>
            <person name="Yu X."/>
            <person name="Hao Y."/>
            <person name="Huang J."/>
            <person name="Zhao X.-W."/>
            <person name="Ke S."/>
            <person name="Chen Y.-Y."/>
            <person name="Wu W.-L."/>
            <person name="Hsu J.-L."/>
            <person name="Lin Y.-F."/>
            <person name="Huang M.-D."/>
            <person name="Li C.-Y."/>
            <person name="Huang L."/>
            <person name="Wang Z.-W."/>
            <person name="Zhao X."/>
            <person name="Zhong W.-Y."/>
            <person name="Peng D.-H."/>
            <person name="Ahmad S."/>
            <person name="Lan S."/>
            <person name="Zhang J.-S."/>
            <person name="Tsai W.-C."/>
            <person name="Van De Peer Y."/>
            <person name="Liu Z.-J."/>
        </authorList>
    </citation>
    <scope>NUCLEOTIDE SEQUENCE</scope>
    <source>
        <strain evidence="2">SCP</strain>
        <tissue evidence="2">Leaves</tissue>
    </source>
</reference>
<dbReference type="Pfam" id="PF21156">
    <property type="entry name" value="ISOA1-3_C"/>
    <property type="match status" value="1"/>
</dbReference>
<evidence type="ECO:0000313" key="2">
    <source>
        <dbReference type="EMBL" id="KAK1257535.1"/>
    </source>
</evidence>
<sequence length="364" mass="41909">MDILVIGDQLFTRKVTDMAAVPPDEEIRSGMTEWAEWNGKYRDDIRQFIKHDDWCGDMSFKEKRSGGEKESLVSQDWIGGEQSVHWRCLLSFTRLCSQRGDQGMKGSLATRLAGSADLYKVNKRKPYHSVNFVIAHDGFTLYDLVSYNFKHNDANGEGGNDGSNDNLSWNCGCEGETTDVNIIALRSRQMKNFHLALMISQGTPMMLMGDEYGHTRYGNNNSYGHDNAINYFQWGQLEAKRSGLFRFFKEMAKFRQKHPILRHENFLDKKDVTWHEDRWDNHESNFLAFTLHDKNLGEDIYVAFNAHDYFVEATLPSAPARKHWHRVVDTNLESPHDFVPEGVKGIGKRYNVAPYSSILLKAKH</sequence>
<gene>
    <name evidence="2" type="ORF">QJS04_geneDACA024858</name>
</gene>
<protein>
    <recommendedName>
        <fullName evidence="1">Isoamylase 1-3-like C-terminal domain-containing protein</fullName>
    </recommendedName>
</protein>
<keyword evidence="3" id="KW-1185">Reference proteome</keyword>